<keyword evidence="1" id="KW-0812">Transmembrane</keyword>
<reference evidence="2 3" key="1">
    <citation type="journal article" date="2010" name="J. Bacteriol.">
        <title>Genome sequence of the oligotrophic marine Gammaproteobacterium HTCC2143, isolated from the Oregon Coast.</title>
        <authorList>
            <person name="Oh H.M."/>
            <person name="Kang I."/>
            <person name="Ferriera S."/>
            <person name="Giovannoni S.J."/>
            <person name="Cho J.C."/>
        </authorList>
    </citation>
    <scope>NUCLEOTIDE SEQUENCE [LARGE SCALE GENOMIC DNA]</scope>
    <source>
        <strain evidence="2 3">HTCC2143</strain>
    </source>
</reference>
<feature type="transmembrane region" description="Helical" evidence="1">
    <location>
        <begin position="29"/>
        <end position="50"/>
    </location>
</feature>
<dbReference type="InterPro" id="IPR016936">
    <property type="entry name" value="UCP029693"/>
</dbReference>
<name>A0Y8Q6_9GAMM</name>
<gene>
    <name evidence="2" type="ORF">GP2143_14681</name>
</gene>
<accession>A0Y8Q6</accession>
<dbReference type="STRING" id="247633.GP2143_14681"/>
<dbReference type="Proteomes" id="UP000004931">
    <property type="component" value="Unassembled WGS sequence"/>
</dbReference>
<comment type="caution">
    <text evidence="2">The sequence shown here is derived from an EMBL/GenBank/DDBJ whole genome shotgun (WGS) entry which is preliminary data.</text>
</comment>
<sequence>MDWQAIKERLVVWREDRFDTATESNSTKVVLIVAAVYLLLAISVGMYWSMMPAQFPVQENAIVMAERSQQSVAVGSTTTAALIQVISTLLDKPGGFMSNDVMPPGLWLDNIKNWEYGALIQSRDLTRALRESFSRSQSQSKEDLDLGKAEPSLNFSSDSWTLPASESEYKSAVKHLNRYLVRLEDTGNSGSQFYARSDNLRYWLAIVESRLGSLSQRLSASVGKRRLNTDLAGDSAAQQSTSAPSELEIKTPWTEIDNVYYESRGTSWALLHFLRAIEVDFHEVLKKKNALVSLQQIIRELEATQQTIFSPMILNGSGFGVLANHSLVMASYISRANTAIIELRDLLSQG</sequence>
<protein>
    <recommendedName>
        <fullName evidence="4">DUF2333 domain-containing protein</fullName>
    </recommendedName>
</protein>
<organism evidence="2 3">
    <name type="scientific">marine gamma proteobacterium HTCC2143</name>
    <dbReference type="NCBI Taxonomy" id="247633"/>
    <lineage>
        <taxon>Bacteria</taxon>
        <taxon>Pseudomonadati</taxon>
        <taxon>Pseudomonadota</taxon>
        <taxon>Gammaproteobacteria</taxon>
        <taxon>Cellvibrionales</taxon>
        <taxon>Spongiibacteraceae</taxon>
        <taxon>BD1-7 clade</taxon>
    </lineage>
</organism>
<proteinExistence type="predicted"/>
<keyword evidence="3" id="KW-1185">Reference proteome</keyword>
<dbReference type="PIRSF" id="PIRSF029693">
    <property type="entry name" value="UCP029693"/>
    <property type="match status" value="1"/>
</dbReference>
<keyword evidence="1" id="KW-0472">Membrane</keyword>
<dbReference type="AlphaFoldDB" id="A0Y8Q6"/>
<dbReference type="EMBL" id="AAVT01000001">
    <property type="protein sequence ID" value="EAW32510.1"/>
    <property type="molecule type" value="Genomic_DNA"/>
</dbReference>
<dbReference type="eggNOG" id="COG5345">
    <property type="taxonomic scope" value="Bacteria"/>
</dbReference>
<keyword evidence="1" id="KW-1133">Transmembrane helix</keyword>
<evidence type="ECO:0000256" key="1">
    <source>
        <dbReference type="SAM" id="Phobius"/>
    </source>
</evidence>
<evidence type="ECO:0000313" key="2">
    <source>
        <dbReference type="EMBL" id="EAW32510.1"/>
    </source>
</evidence>
<evidence type="ECO:0008006" key="4">
    <source>
        <dbReference type="Google" id="ProtNLM"/>
    </source>
</evidence>
<dbReference type="OrthoDB" id="5821246at2"/>
<dbReference type="Pfam" id="PF10095">
    <property type="entry name" value="DUF2333"/>
    <property type="match status" value="1"/>
</dbReference>
<evidence type="ECO:0000313" key="3">
    <source>
        <dbReference type="Proteomes" id="UP000004931"/>
    </source>
</evidence>